<organism evidence="5 6">
    <name type="scientific">Symbiodinium natans</name>
    <dbReference type="NCBI Taxonomy" id="878477"/>
    <lineage>
        <taxon>Eukaryota</taxon>
        <taxon>Sar</taxon>
        <taxon>Alveolata</taxon>
        <taxon>Dinophyceae</taxon>
        <taxon>Suessiales</taxon>
        <taxon>Symbiodiniaceae</taxon>
        <taxon>Symbiodinium</taxon>
    </lineage>
</organism>
<evidence type="ECO:0000313" key="5">
    <source>
        <dbReference type="EMBL" id="CAE7422393.1"/>
    </source>
</evidence>
<accession>A0A812R5D4</accession>
<comment type="subunit">
    <text evidence="1">Monomer.</text>
</comment>
<dbReference type="PANTHER" id="PTHR24347">
    <property type="entry name" value="SERINE/THREONINE-PROTEIN KINASE"/>
    <property type="match status" value="1"/>
</dbReference>
<comment type="caution">
    <text evidence="5">The sequence shown here is derived from an EMBL/GenBank/DDBJ whole genome shotgun (WGS) entry which is preliminary data.</text>
</comment>
<keyword evidence="3" id="KW-0067">ATP-binding</keyword>
<dbReference type="Gene3D" id="1.10.238.10">
    <property type="entry name" value="EF-hand"/>
    <property type="match status" value="2"/>
</dbReference>
<dbReference type="InterPro" id="IPR011992">
    <property type="entry name" value="EF-hand-dom_pair"/>
</dbReference>
<evidence type="ECO:0000313" key="6">
    <source>
        <dbReference type="Proteomes" id="UP000604046"/>
    </source>
</evidence>
<feature type="domain" description="Protein kinase" evidence="4">
    <location>
        <begin position="15"/>
        <end position="273"/>
    </location>
</feature>
<dbReference type="GO" id="GO:0005524">
    <property type="term" value="F:ATP binding"/>
    <property type="evidence" value="ECO:0007669"/>
    <property type="project" value="UniProtKB-KW"/>
</dbReference>
<dbReference type="InterPro" id="IPR000719">
    <property type="entry name" value="Prot_kinase_dom"/>
</dbReference>
<dbReference type="FunFam" id="1.10.510.10:FF:000571">
    <property type="entry name" value="Maternal embryonic leucine zipper kinase"/>
    <property type="match status" value="1"/>
</dbReference>
<gene>
    <name evidence="5" type="primary">CPK2</name>
    <name evidence="5" type="ORF">SNAT2548_LOCUS22969</name>
</gene>
<sequence length="363" mass="41113">MAPSRVDKDITANYQLENLELATGGFGKVFRATDRKHPERRVAIKSMLLASQRHHQISENEEKLMKSLDHPNICKLFETYQRNGLKYYVMELCEGKDLFDYMFSLDSPRLGERMAAGIIQQLASALHYAHDKGIAHRDAQNDKETYPHRVQVIDWGVGHNFGASRMRHFAGTVKYCAPEVMEADNLSRCFSSYTAACDMWSVGVLIYVMLAGNLPFHGGQKDLLKKMKKEQYSMAGQVWQSTSRDAQDLIKGLLKADPTMRLRPKDVLQHAWITHSHRYSEVSAPVAQQVLSNMKTFSELGHFYSICVAAVVRQLSSKQLQEVHCIFCSLDRDGNGVLSIDEAEETQPSQIRPRIAGSDMVDK</sequence>
<dbReference type="InterPro" id="IPR011009">
    <property type="entry name" value="Kinase-like_dom_sf"/>
</dbReference>
<evidence type="ECO:0000256" key="2">
    <source>
        <dbReference type="ARBA" id="ARBA00022741"/>
    </source>
</evidence>
<evidence type="ECO:0000256" key="1">
    <source>
        <dbReference type="ARBA" id="ARBA00011245"/>
    </source>
</evidence>
<dbReference type="Gene3D" id="1.10.510.10">
    <property type="entry name" value="Transferase(Phosphotransferase) domain 1"/>
    <property type="match status" value="1"/>
</dbReference>
<evidence type="ECO:0000256" key="3">
    <source>
        <dbReference type="ARBA" id="ARBA00022840"/>
    </source>
</evidence>
<dbReference type="SUPFAM" id="SSF56112">
    <property type="entry name" value="Protein kinase-like (PK-like)"/>
    <property type="match status" value="1"/>
</dbReference>
<dbReference type="PROSITE" id="PS50011">
    <property type="entry name" value="PROTEIN_KINASE_DOM"/>
    <property type="match status" value="1"/>
</dbReference>
<dbReference type="Gene3D" id="3.30.200.20">
    <property type="entry name" value="Phosphorylase Kinase, domain 1"/>
    <property type="match status" value="1"/>
</dbReference>
<evidence type="ECO:0000259" key="4">
    <source>
        <dbReference type="PROSITE" id="PS50011"/>
    </source>
</evidence>
<dbReference type="Proteomes" id="UP000604046">
    <property type="component" value="Unassembled WGS sequence"/>
</dbReference>
<dbReference type="Pfam" id="PF00069">
    <property type="entry name" value="Pkinase"/>
    <property type="match status" value="1"/>
</dbReference>
<dbReference type="SUPFAM" id="SSF47473">
    <property type="entry name" value="EF-hand"/>
    <property type="match status" value="1"/>
</dbReference>
<dbReference type="OrthoDB" id="417221at2759"/>
<keyword evidence="2" id="KW-0547">Nucleotide-binding</keyword>
<dbReference type="AlphaFoldDB" id="A0A812R5D4"/>
<name>A0A812R5D4_9DINO</name>
<protein>
    <submittedName>
        <fullName evidence="5">CPK2 protein</fullName>
    </submittedName>
</protein>
<dbReference type="GO" id="GO:0004672">
    <property type="term" value="F:protein kinase activity"/>
    <property type="evidence" value="ECO:0007669"/>
    <property type="project" value="InterPro"/>
</dbReference>
<keyword evidence="6" id="KW-1185">Reference proteome</keyword>
<reference evidence="5" key="1">
    <citation type="submission" date="2021-02" db="EMBL/GenBank/DDBJ databases">
        <authorList>
            <person name="Dougan E. K."/>
            <person name="Rhodes N."/>
            <person name="Thang M."/>
            <person name="Chan C."/>
        </authorList>
    </citation>
    <scope>NUCLEOTIDE SEQUENCE</scope>
</reference>
<dbReference type="EMBL" id="CAJNDS010002304">
    <property type="protein sequence ID" value="CAE7422393.1"/>
    <property type="molecule type" value="Genomic_DNA"/>
</dbReference>
<proteinExistence type="predicted"/>